<gene>
    <name evidence="2" type="ORF">VNO80_27487</name>
</gene>
<dbReference type="SUPFAM" id="SSF47113">
    <property type="entry name" value="Histone-fold"/>
    <property type="match status" value="1"/>
</dbReference>
<keyword evidence="1" id="KW-0732">Signal</keyword>
<organism evidence="2 3">
    <name type="scientific">Phaseolus coccineus</name>
    <name type="common">Scarlet runner bean</name>
    <name type="synonym">Phaseolus multiflorus</name>
    <dbReference type="NCBI Taxonomy" id="3886"/>
    <lineage>
        <taxon>Eukaryota</taxon>
        <taxon>Viridiplantae</taxon>
        <taxon>Streptophyta</taxon>
        <taxon>Embryophyta</taxon>
        <taxon>Tracheophyta</taxon>
        <taxon>Spermatophyta</taxon>
        <taxon>Magnoliopsida</taxon>
        <taxon>eudicotyledons</taxon>
        <taxon>Gunneridae</taxon>
        <taxon>Pentapetalae</taxon>
        <taxon>rosids</taxon>
        <taxon>fabids</taxon>
        <taxon>Fabales</taxon>
        <taxon>Fabaceae</taxon>
        <taxon>Papilionoideae</taxon>
        <taxon>50 kb inversion clade</taxon>
        <taxon>NPAAA clade</taxon>
        <taxon>indigoferoid/millettioid clade</taxon>
        <taxon>Phaseoleae</taxon>
        <taxon>Phaseolus</taxon>
    </lineage>
</organism>
<dbReference type="GO" id="GO:0046982">
    <property type="term" value="F:protein heterodimerization activity"/>
    <property type="evidence" value="ECO:0007669"/>
    <property type="project" value="InterPro"/>
</dbReference>
<comment type="caution">
    <text evidence="2">The sequence shown here is derived from an EMBL/GenBank/DDBJ whole genome shotgun (WGS) entry which is preliminary data.</text>
</comment>
<evidence type="ECO:0000313" key="3">
    <source>
        <dbReference type="Proteomes" id="UP001374584"/>
    </source>
</evidence>
<proteinExistence type="predicted"/>
<evidence type="ECO:0000256" key="1">
    <source>
        <dbReference type="SAM" id="SignalP"/>
    </source>
</evidence>
<dbReference type="GO" id="GO:0030527">
    <property type="term" value="F:structural constituent of chromatin"/>
    <property type="evidence" value="ECO:0007669"/>
    <property type="project" value="InterPro"/>
</dbReference>
<sequence length="171" mass="19557">MPMAVNILLICTLHLFSFNVYRKVETEWRCRTGFSVPHNNDSDENTKKITVLELAGNAVRDNKKTQIVLCFIQLTVRNNEELSKLYGDAVIALIFTIFCFQRRLVAHLRVLVLKMTLKYWDLIIVNIGHNTTVSDGDISMKLAQLFVVPHRQLNVMRHNLSLLVLSCGISS</sequence>
<feature type="chain" id="PRO_5043015159" evidence="1">
    <location>
        <begin position="27"/>
        <end position="171"/>
    </location>
</feature>
<reference evidence="2 3" key="1">
    <citation type="submission" date="2024-01" db="EMBL/GenBank/DDBJ databases">
        <title>The genomes of 5 underutilized Papilionoideae crops provide insights into root nodulation and disease resistanc.</title>
        <authorList>
            <person name="Jiang F."/>
        </authorList>
    </citation>
    <scope>NUCLEOTIDE SEQUENCE [LARGE SCALE GENOMIC DNA]</scope>
    <source>
        <strain evidence="2">JINMINGXINNONG_FW02</strain>
        <tissue evidence="2">Leaves</tissue>
    </source>
</reference>
<dbReference type="PANTHER" id="PTHR23430">
    <property type="entry name" value="HISTONE H2A"/>
    <property type="match status" value="1"/>
</dbReference>
<evidence type="ECO:0000313" key="2">
    <source>
        <dbReference type="EMBL" id="KAK7335572.1"/>
    </source>
</evidence>
<dbReference type="Proteomes" id="UP001374584">
    <property type="component" value="Unassembled WGS sequence"/>
</dbReference>
<keyword evidence="3" id="KW-1185">Reference proteome</keyword>
<dbReference type="AlphaFoldDB" id="A0AAN9LJR2"/>
<dbReference type="GO" id="GO:0003677">
    <property type="term" value="F:DNA binding"/>
    <property type="evidence" value="ECO:0007669"/>
    <property type="project" value="InterPro"/>
</dbReference>
<name>A0AAN9LJR2_PHACN</name>
<feature type="signal peptide" evidence="1">
    <location>
        <begin position="1"/>
        <end position="26"/>
    </location>
</feature>
<accession>A0AAN9LJR2</accession>
<dbReference type="GO" id="GO:0000786">
    <property type="term" value="C:nucleosome"/>
    <property type="evidence" value="ECO:0007669"/>
    <property type="project" value="InterPro"/>
</dbReference>
<dbReference type="InterPro" id="IPR009072">
    <property type="entry name" value="Histone-fold"/>
</dbReference>
<dbReference type="EMBL" id="JAYMYR010000010">
    <property type="protein sequence ID" value="KAK7335572.1"/>
    <property type="molecule type" value="Genomic_DNA"/>
</dbReference>
<dbReference type="InterPro" id="IPR002119">
    <property type="entry name" value="Histone_H2A"/>
</dbReference>
<dbReference type="Gene3D" id="1.10.20.10">
    <property type="entry name" value="Histone, subunit A"/>
    <property type="match status" value="1"/>
</dbReference>
<protein>
    <submittedName>
        <fullName evidence="2">Uncharacterized protein</fullName>
    </submittedName>
</protein>